<dbReference type="Proteomes" id="UP000799771">
    <property type="component" value="Unassembled WGS sequence"/>
</dbReference>
<dbReference type="EMBL" id="ML977497">
    <property type="protein sequence ID" value="KAF2134786.1"/>
    <property type="molecule type" value="Genomic_DNA"/>
</dbReference>
<dbReference type="InterPro" id="IPR036282">
    <property type="entry name" value="Glutathione-S-Trfase_C_sf"/>
</dbReference>
<evidence type="ECO:0000313" key="3">
    <source>
        <dbReference type="EMBL" id="KAF2134786.1"/>
    </source>
</evidence>
<sequence>MASQRASNDIVLYNYAFSPFGKRVSTYLALRGIDYALCEQPFIMPRPDLALLPVHYRRIPILAIGRDIYLDTRLILRKLEALFPSGALGATDPQDKFVEKLLERYMVEGPIFSVTAGLLPLDALADEAVVKDRKGFLGRQWTREEVREGRGESLAYVRGLFGLLEETLLADGREWVLRGEGPRLADVEAIWAIDWIIDLQPPADIISDTQFPKLFAWHARYRAAVEKAKSTAPKPTTLDGKAAAEHVLGSEFSESKHSVDGNDPLALKEGTEVELYPADWGTEYRDRGRLIGLTPDEVTISVEGRGGVEIRVHAPRTGFKIMEIGRK</sequence>
<dbReference type="Gene3D" id="3.40.30.110">
    <property type="match status" value="2"/>
</dbReference>
<organism evidence="3 4">
    <name type="scientific">Dothidotthia symphoricarpi CBS 119687</name>
    <dbReference type="NCBI Taxonomy" id="1392245"/>
    <lineage>
        <taxon>Eukaryota</taxon>
        <taxon>Fungi</taxon>
        <taxon>Dikarya</taxon>
        <taxon>Ascomycota</taxon>
        <taxon>Pezizomycotina</taxon>
        <taxon>Dothideomycetes</taxon>
        <taxon>Pleosporomycetidae</taxon>
        <taxon>Pleosporales</taxon>
        <taxon>Dothidotthiaceae</taxon>
        <taxon>Dothidotthia</taxon>
    </lineage>
</organism>
<proteinExistence type="predicted"/>
<dbReference type="InterPro" id="IPR004045">
    <property type="entry name" value="Glutathione_S-Trfase_N"/>
</dbReference>
<dbReference type="InterPro" id="IPR058268">
    <property type="entry name" value="DUF7962"/>
</dbReference>
<keyword evidence="4" id="KW-1185">Reference proteome</keyword>
<dbReference type="InterPro" id="IPR036249">
    <property type="entry name" value="Thioredoxin-like_sf"/>
</dbReference>
<reference evidence="3" key="1">
    <citation type="journal article" date="2020" name="Stud. Mycol.">
        <title>101 Dothideomycetes genomes: a test case for predicting lifestyles and emergence of pathogens.</title>
        <authorList>
            <person name="Haridas S."/>
            <person name="Albert R."/>
            <person name="Binder M."/>
            <person name="Bloem J."/>
            <person name="Labutti K."/>
            <person name="Salamov A."/>
            <person name="Andreopoulos B."/>
            <person name="Baker S."/>
            <person name="Barry K."/>
            <person name="Bills G."/>
            <person name="Bluhm B."/>
            <person name="Cannon C."/>
            <person name="Castanera R."/>
            <person name="Culley D."/>
            <person name="Daum C."/>
            <person name="Ezra D."/>
            <person name="Gonzalez J."/>
            <person name="Henrissat B."/>
            <person name="Kuo A."/>
            <person name="Liang C."/>
            <person name="Lipzen A."/>
            <person name="Lutzoni F."/>
            <person name="Magnuson J."/>
            <person name="Mondo S."/>
            <person name="Nolan M."/>
            <person name="Ohm R."/>
            <person name="Pangilinan J."/>
            <person name="Park H.-J."/>
            <person name="Ramirez L."/>
            <person name="Alfaro M."/>
            <person name="Sun H."/>
            <person name="Tritt A."/>
            <person name="Yoshinaga Y."/>
            <person name="Zwiers L.-H."/>
            <person name="Turgeon B."/>
            <person name="Goodwin S."/>
            <person name="Spatafora J."/>
            <person name="Crous P."/>
            <person name="Grigoriev I."/>
        </authorList>
    </citation>
    <scope>NUCLEOTIDE SEQUENCE</scope>
    <source>
        <strain evidence="3">CBS 119687</strain>
    </source>
</reference>
<feature type="domain" description="GST N-terminal" evidence="1">
    <location>
        <begin position="12"/>
        <end position="84"/>
    </location>
</feature>
<evidence type="ECO:0000259" key="1">
    <source>
        <dbReference type="Pfam" id="PF13417"/>
    </source>
</evidence>
<protein>
    <submittedName>
        <fullName evidence="3">Uncharacterized protein</fullName>
    </submittedName>
</protein>
<name>A0A6A6AT83_9PLEO</name>
<dbReference type="SUPFAM" id="SSF52833">
    <property type="entry name" value="Thioredoxin-like"/>
    <property type="match status" value="1"/>
</dbReference>
<dbReference type="SUPFAM" id="SSF47616">
    <property type="entry name" value="GST C-terminal domain-like"/>
    <property type="match status" value="1"/>
</dbReference>
<accession>A0A6A6AT83</accession>
<gene>
    <name evidence="3" type="ORF">P153DRAFT_329485</name>
</gene>
<dbReference type="RefSeq" id="XP_033529173.1">
    <property type="nucleotide sequence ID" value="XM_033665391.1"/>
</dbReference>
<dbReference type="AlphaFoldDB" id="A0A6A6AT83"/>
<dbReference type="GeneID" id="54405823"/>
<dbReference type="OrthoDB" id="202840at2759"/>
<evidence type="ECO:0000259" key="2">
    <source>
        <dbReference type="Pfam" id="PF25907"/>
    </source>
</evidence>
<evidence type="ECO:0000313" key="4">
    <source>
        <dbReference type="Proteomes" id="UP000799771"/>
    </source>
</evidence>
<dbReference type="Pfam" id="PF13417">
    <property type="entry name" value="GST_N_3"/>
    <property type="match status" value="1"/>
</dbReference>
<feature type="domain" description="DUF7962" evidence="2">
    <location>
        <begin position="120"/>
        <end position="229"/>
    </location>
</feature>
<dbReference type="Pfam" id="PF25907">
    <property type="entry name" value="DUF7962"/>
    <property type="match status" value="1"/>
</dbReference>